<dbReference type="GO" id="GO:0005739">
    <property type="term" value="C:mitochondrion"/>
    <property type="evidence" value="ECO:0007669"/>
    <property type="project" value="TreeGrafter"/>
</dbReference>
<protein>
    <recommendedName>
        <fullName evidence="5">Enoyl-CoA hydratase</fullName>
    </recommendedName>
</protein>
<name>A0A1B6G1V9_9HEMI</name>
<dbReference type="FunFam" id="3.90.226.10:FF:000009">
    <property type="entry name" value="Carnitinyl-CoA dehydratase"/>
    <property type="match status" value="1"/>
</dbReference>
<evidence type="ECO:0000256" key="3">
    <source>
        <dbReference type="RuleBase" id="RU003707"/>
    </source>
</evidence>
<gene>
    <name evidence="4" type="ORF">g.4413</name>
</gene>
<dbReference type="GO" id="GO:0004300">
    <property type="term" value="F:enoyl-CoA hydratase activity"/>
    <property type="evidence" value="ECO:0007669"/>
    <property type="project" value="UniProtKB-ARBA"/>
</dbReference>
<evidence type="ECO:0000313" key="4">
    <source>
        <dbReference type="EMBL" id="JAS56361.1"/>
    </source>
</evidence>
<dbReference type="Pfam" id="PF00378">
    <property type="entry name" value="ECH_1"/>
    <property type="match status" value="1"/>
</dbReference>
<evidence type="ECO:0000256" key="1">
    <source>
        <dbReference type="ARBA" id="ARBA00005254"/>
    </source>
</evidence>
<dbReference type="InterPro" id="IPR014748">
    <property type="entry name" value="Enoyl-CoA_hydra_C"/>
</dbReference>
<dbReference type="Gene3D" id="1.10.12.10">
    <property type="entry name" value="Lyase 2-enoyl-coa Hydratase, Chain A, domain 2"/>
    <property type="match status" value="1"/>
</dbReference>
<sequence length="302" mass="32573">MFVISRKCVSYFFHSVKNARYFSKSSTYKMISKSLSSNEVTVEILEGNDEGIIVFGLNRSSARNALGNSLTTGLMNAVEKIHLDTNARVVILRSLVPGVFCAGADLKERIKLTNSEVSATVARLNTLATAIENIPVPTIAAIDGAALGGGLEITLGCDIRIVSEDAKLGLVETKWAIMPAAGGSQRLPRIINPSIAKELIFCARVVDGNEAKDIGLANYVMKQNSSSDAAFQKALVIARKILVNGPLGVRNAKISINRGLETDILTGCKIEQLCYAQVIPTKDRIEGLTAFKENRTPKYKGE</sequence>
<dbReference type="Gene3D" id="3.90.226.10">
    <property type="entry name" value="2-enoyl-CoA Hydratase, Chain A, domain 1"/>
    <property type="match status" value="1"/>
</dbReference>
<evidence type="ECO:0000256" key="2">
    <source>
        <dbReference type="ARBA" id="ARBA00023239"/>
    </source>
</evidence>
<dbReference type="FunFam" id="1.10.12.10:FF:000001">
    <property type="entry name" value="Probable enoyl-CoA hydratase, mitochondrial"/>
    <property type="match status" value="1"/>
</dbReference>
<dbReference type="PROSITE" id="PS00166">
    <property type="entry name" value="ENOYL_COA_HYDRATASE"/>
    <property type="match status" value="1"/>
</dbReference>
<dbReference type="EMBL" id="GECZ01013408">
    <property type="protein sequence ID" value="JAS56361.1"/>
    <property type="molecule type" value="Transcribed_RNA"/>
</dbReference>
<dbReference type="CDD" id="cd06558">
    <property type="entry name" value="crotonase-like"/>
    <property type="match status" value="1"/>
</dbReference>
<dbReference type="SUPFAM" id="SSF52096">
    <property type="entry name" value="ClpP/crotonase"/>
    <property type="match status" value="1"/>
</dbReference>
<comment type="similarity">
    <text evidence="1 3">Belongs to the enoyl-CoA hydratase/isomerase family.</text>
</comment>
<dbReference type="InterPro" id="IPR029045">
    <property type="entry name" value="ClpP/crotonase-like_dom_sf"/>
</dbReference>
<dbReference type="InterPro" id="IPR018376">
    <property type="entry name" value="Enoyl-CoA_hyd/isom_CS"/>
</dbReference>
<dbReference type="PANTHER" id="PTHR11941:SF171">
    <property type="entry name" value="SD19268P"/>
    <property type="match status" value="1"/>
</dbReference>
<dbReference type="PANTHER" id="PTHR11941">
    <property type="entry name" value="ENOYL-COA HYDRATASE-RELATED"/>
    <property type="match status" value="1"/>
</dbReference>
<proteinExistence type="inferred from homology"/>
<evidence type="ECO:0008006" key="5">
    <source>
        <dbReference type="Google" id="ProtNLM"/>
    </source>
</evidence>
<dbReference type="InterPro" id="IPR001753">
    <property type="entry name" value="Enoyl-CoA_hydra/iso"/>
</dbReference>
<organism evidence="4">
    <name type="scientific">Cuerna arida</name>
    <dbReference type="NCBI Taxonomy" id="1464854"/>
    <lineage>
        <taxon>Eukaryota</taxon>
        <taxon>Metazoa</taxon>
        <taxon>Ecdysozoa</taxon>
        <taxon>Arthropoda</taxon>
        <taxon>Hexapoda</taxon>
        <taxon>Insecta</taxon>
        <taxon>Pterygota</taxon>
        <taxon>Neoptera</taxon>
        <taxon>Paraneoptera</taxon>
        <taxon>Hemiptera</taxon>
        <taxon>Auchenorrhyncha</taxon>
        <taxon>Membracoidea</taxon>
        <taxon>Cicadellidae</taxon>
        <taxon>Cicadellinae</taxon>
        <taxon>Proconiini</taxon>
        <taxon>Cuerna</taxon>
    </lineage>
</organism>
<dbReference type="AlphaFoldDB" id="A0A1B6G1V9"/>
<dbReference type="GO" id="GO:0006635">
    <property type="term" value="P:fatty acid beta-oxidation"/>
    <property type="evidence" value="ECO:0007669"/>
    <property type="project" value="TreeGrafter"/>
</dbReference>
<keyword evidence="2" id="KW-0456">Lyase</keyword>
<accession>A0A1B6G1V9</accession>
<reference evidence="4" key="1">
    <citation type="submission" date="2015-11" db="EMBL/GenBank/DDBJ databases">
        <title>De novo transcriptome assembly of four potential Pierce s Disease insect vectors from Arizona vineyards.</title>
        <authorList>
            <person name="Tassone E.E."/>
        </authorList>
    </citation>
    <scope>NUCLEOTIDE SEQUENCE</scope>
</reference>